<keyword evidence="2" id="KW-0288">FMN</keyword>
<dbReference type="STRING" id="545694.TREPR_1582"/>
<feature type="domain" description="NADPH-dependent FMN reductase-like" evidence="3">
    <location>
        <begin position="11"/>
        <end position="156"/>
    </location>
</feature>
<dbReference type="EMBL" id="CP001843">
    <property type="protein sequence ID" value="AEF85039.1"/>
    <property type="molecule type" value="Genomic_DNA"/>
</dbReference>
<dbReference type="KEGG" id="tpi:TREPR_1582"/>
<reference evidence="4 5" key="2">
    <citation type="journal article" date="2011" name="ISME J.">
        <title>RNA-seq reveals cooperative metabolic interactions between two termite-gut spirochete species in co-culture.</title>
        <authorList>
            <person name="Rosenthal A.Z."/>
            <person name="Matson E.G."/>
            <person name="Eldar A."/>
            <person name="Leadbetter J.R."/>
        </authorList>
    </citation>
    <scope>NUCLEOTIDE SEQUENCE [LARGE SCALE GENOMIC DNA]</scope>
    <source>
        <strain evidence="5">ATCC BAA-887 / DSM 12427 / ZAS-2</strain>
    </source>
</reference>
<dbReference type="eggNOG" id="COG0655">
    <property type="taxonomic scope" value="Bacteria"/>
</dbReference>
<reference evidence="5" key="1">
    <citation type="submission" date="2009-12" db="EMBL/GenBank/DDBJ databases">
        <title>Complete sequence of Treponema primitia strain ZAS-2.</title>
        <authorList>
            <person name="Tetu S.G."/>
            <person name="Matson E."/>
            <person name="Ren Q."/>
            <person name="Seshadri R."/>
            <person name="Elbourne L."/>
            <person name="Hassan K.A."/>
            <person name="Durkin A."/>
            <person name="Radune D."/>
            <person name="Mohamoud Y."/>
            <person name="Shay R."/>
            <person name="Jin S."/>
            <person name="Zhang X."/>
            <person name="Lucey K."/>
            <person name="Ballor N.R."/>
            <person name="Ottesen E."/>
            <person name="Rosenthal R."/>
            <person name="Allen A."/>
            <person name="Leadbetter J.R."/>
            <person name="Paulsen I.T."/>
        </authorList>
    </citation>
    <scope>NUCLEOTIDE SEQUENCE [LARGE SCALE GENOMIC DNA]</scope>
    <source>
        <strain evidence="5">ATCC BAA-887 / DSM 12427 / ZAS-2</strain>
    </source>
</reference>
<dbReference type="Gene3D" id="3.40.50.360">
    <property type="match status" value="1"/>
</dbReference>
<evidence type="ECO:0000259" key="3">
    <source>
        <dbReference type="Pfam" id="PF03358"/>
    </source>
</evidence>
<dbReference type="Pfam" id="PF03358">
    <property type="entry name" value="FMN_red"/>
    <property type="match status" value="1"/>
</dbReference>
<evidence type="ECO:0000256" key="2">
    <source>
        <dbReference type="ARBA" id="ARBA00022643"/>
    </source>
</evidence>
<dbReference type="RefSeq" id="WP_015708534.1">
    <property type="nucleotide sequence ID" value="NC_015578.1"/>
</dbReference>
<dbReference type="PANTHER" id="PTHR43278:SF4">
    <property type="entry name" value="NAD(P)H-DEPENDENT FMN-CONTAINING OXIDOREDUCTASE YWQN-RELATED"/>
    <property type="match status" value="1"/>
</dbReference>
<organism evidence="4 5">
    <name type="scientific">Treponema primitia (strain ATCC BAA-887 / DSM 12427 / ZAS-2)</name>
    <dbReference type="NCBI Taxonomy" id="545694"/>
    <lineage>
        <taxon>Bacteria</taxon>
        <taxon>Pseudomonadati</taxon>
        <taxon>Spirochaetota</taxon>
        <taxon>Spirochaetia</taxon>
        <taxon>Spirochaetales</taxon>
        <taxon>Treponemataceae</taxon>
        <taxon>Treponema</taxon>
    </lineage>
</organism>
<dbReference type="OrthoDB" id="3789967at2"/>
<dbReference type="InterPro" id="IPR005025">
    <property type="entry name" value="FMN_Rdtase-like_dom"/>
</dbReference>
<evidence type="ECO:0000313" key="4">
    <source>
        <dbReference type="EMBL" id="AEF85039.1"/>
    </source>
</evidence>
<evidence type="ECO:0000256" key="1">
    <source>
        <dbReference type="ARBA" id="ARBA00022630"/>
    </source>
</evidence>
<proteinExistence type="predicted"/>
<dbReference type="SUPFAM" id="SSF52218">
    <property type="entry name" value="Flavoproteins"/>
    <property type="match status" value="1"/>
</dbReference>
<dbReference type="PANTHER" id="PTHR43278">
    <property type="entry name" value="NAD(P)H-DEPENDENT FMN-CONTAINING OXIDOREDUCTASE YWQN-RELATED"/>
    <property type="match status" value="1"/>
</dbReference>
<evidence type="ECO:0000313" key="5">
    <source>
        <dbReference type="Proteomes" id="UP000009223"/>
    </source>
</evidence>
<dbReference type="Proteomes" id="UP000009223">
    <property type="component" value="Chromosome"/>
</dbReference>
<dbReference type="InterPro" id="IPR051796">
    <property type="entry name" value="ISF_SsuE-like"/>
</dbReference>
<dbReference type="AlphaFoldDB" id="F5YNV5"/>
<dbReference type="InterPro" id="IPR029039">
    <property type="entry name" value="Flavoprotein-like_sf"/>
</dbReference>
<sequence>MDEQKSGGRELLLIKGSPRKKGVTAALADMLLREAALLDKNIQSTIIDSYALGLKPCTHCGYCQKKSGCVQSDFLPVDAALQRADLLVIASPVYVLGFPAPLKALLDRSQQYFEARASLGIIPIKKPKSALFLSAYGSADARGVHYMEEQLKLVFKVFNAELKGTIAAHNTDSGDVDFNSLGEEIKKALALLLDQSICGIDKTPPLP</sequence>
<dbReference type="GO" id="GO:0016491">
    <property type="term" value="F:oxidoreductase activity"/>
    <property type="evidence" value="ECO:0007669"/>
    <property type="project" value="InterPro"/>
</dbReference>
<keyword evidence="5" id="KW-1185">Reference proteome</keyword>
<accession>F5YNV5</accession>
<protein>
    <submittedName>
        <fullName evidence="4">Putative NADPH-dependent fmn reductase</fullName>
    </submittedName>
</protein>
<gene>
    <name evidence="4" type="ordered locus">TREPR_1582</name>
</gene>
<keyword evidence="1" id="KW-0285">Flavoprotein</keyword>
<dbReference type="HOGENOM" id="CLU_050993_4_1_12"/>
<name>F5YNV5_TREPZ</name>